<keyword evidence="3" id="KW-1185">Reference proteome</keyword>
<dbReference type="PANTHER" id="PTHR24177:SF103">
    <property type="entry name" value="PGG DOMAIN-CONTAINING PROTEIN"/>
    <property type="match status" value="1"/>
</dbReference>
<evidence type="ECO:0000313" key="2">
    <source>
        <dbReference type="EnsemblPlants" id="QL12p041933:mrna"/>
    </source>
</evidence>
<dbReference type="AlphaFoldDB" id="A0A7N2N8S3"/>
<feature type="compositionally biased region" description="Basic and acidic residues" evidence="1">
    <location>
        <begin position="57"/>
        <end position="80"/>
    </location>
</feature>
<protein>
    <submittedName>
        <fullName evidence="2">Uncharacterized protein</fullName>
    </submittedName>
</protein>
<organism evidence="2 3">
    <name type="scientific">Quercus lobata</name>
    <name type="common">Valley oak</name>
    <dbReference type="NCBI Taxonomy" id="97700"/>
    <lineage>
        <taxon>Eukaryota</taxon>
        <taxon>Viridiplantae</taxon>
        <taxon>Streptophyta</taxon>
        <taxon>Embryophyta</taxon>
        <taxon>Tracheophyta</taxon>
        <taxon>Spermatophyta</taxon>
        <taxon>Magnoliopsida</taxon>
        <taxon>eudicotyledons</taxon>
        <taxon>Gunneridae</taxon>
        <taxon>Pentapetalae</taxon>
        <taxon>rosids</taxon>
        <taxon>fabids</taxon>
        <taxon>Fagales</taxon>
        <taxon>Fagaceae</taxon>
        <taxon>Quercus</taxon>
    </lineage>
</organism>
<accession>A0A7N2N8S3</accession>
<name>A0A7N2N8S3_QUELO</name>
<dbReference type="EMBL" id="LRBV02000012">
    <property type="status" value="NOT_ANNOTATED_CDS"/>
    <property type="molecule type" value="Genomic_DNA"/>
</dbReference>
<reference evidence="2 3" key="1">
    <citation type="journal article" date="2016" name="G3 (Bethesda)">
        <title>First Draft Assembly and Annotation of the Genome of a California Endemic Oak Quercus lobata Nee (Fagaceae).</title>
        <authorList>
            <person name="Sork V.L."/>
            <person name="Fitz-Gibbon S.T."/>
            <person name="Puiu D."/>
            <person name="Crepeau M."/>
            <person name="Gugger P.F."/>
            <person name="Sherman R."/>
            <person name="Stevens K."/>
            <person name="Langley C.H."/>
            <person name="Pellegrini M."/>
            <person name="Salzberg S.L."/>
        </authorList>
    </citation>
    <scope>NUCLEOTIDE SEQUENCE [LARGE SCALE GENOMIC DNA]</scope>
    <source>
        <strain evidence="2 3">cv. SW786</strain>
    </source>
</reference>
<feature type="region of interest" description="Disordered" evidence="1">
    <location>
        <begin position="46"/>
        <end position="96"/>
    </location>
</feature>
<dbReference type="PANTHER" id="PTHR24177">
    <property type="entry name" value="CASKIN"/>
    <property type="match status" value="1"/>
</dbReference>
<proteinExistence type="predicted"/>
<dbReference type="GO" id="GO:0016020">
    <property type="term" value="C:membrane"/>
    <property type="evidence" value="ECO:0007669"/>
    <property type="project" value="TreeGrafter"/>
</dbReference>
<dbReference type="EnsemblPlants" id="QL12p041933:mrna">
    <property type="protein sequence ID" value="QL12p041933:mrna"/>
    <property type="gene ID" value="QL12p041933"/>
</dbReference>
<evidence type="ECO:0000313" key="3">
    <source>
        <dbReference type="Proteomes" id="UP000594261"/>
    </source>
</evidence>
<dbReference type="Gramene" id="QL12p041933:mrna">
    <property type="protein sequence ID" value="QL12p041933:mrna"/>
    <property type="gene ID" value="QL12p041933"/>
</dbReference>
<dbReference type="InParanoid" id="A0A7N2N8S3"/>
<reference evidence="2" key="2">
    <citation type="submission" date="2021-01" db="UniProtKB">
        <authorList>
            <consortium name="EnsemblPlants"/>
        </authorList>
    </citation>
    <scope>IDENTIFICATION</scope>
</reference>
<dbReference type="Proteomes" id="UP000594261">
    <property type="component" value="Chromosome 12"/>
</dbReference>
<evidence type="ECO:0000256" key="1">
    <source>
        <dbReference type="SAM" id="MobiDB-lite"/>
    </source>
</evidence>
<sequence length="202" mass="23225">MSRIKSVNQFNINVSDKMCTHEKFVVGSIKVEKFFEHGRDPVLTPYKTDQSDFVNVPKEEPTDGEKGSNPHPELKNESPCKTDQSNESDTKITKISKENPNAKNGIMEMVKEILNRFPMAIHATSEEKNIILVPVENRQPQIYQLLSKSKLRANLRTYSMFQARDKDNNNVLHLAAKLEEHQSWLIPGAALQMQSEIRWYEV</sequence>